<name>A0A978UZ72_ZIZJJ</name>
<evidence type="ECO:0000313" key="3">
    <source>
        <dbReference type="Proteomes" id="UP000813462"/>
    </source>
</evidence>
<dbReference type="AlphaFoldDB" id="A0A978UZ72"/>
<keyword evidence="1" id="KW-0472">Membrane</keyword>
<evidence type="ECO:0000313" key="2">
    <source>
        <dbReference type="EMBL" id="KAH7520288.1"/>
    </source>
</evidence>
<comment type="caution">
    <text evidence="2">The sequence shown here is derived from an EMBL/GenBank/DDBJ whole genome shotgun (WGS) entry which is preliminary data.</text>
</comment>
<feature type="transmembrane region" description="Helical" evidence="1">
    <location>
        <begin position="9"/>
        <end position="26"/>
    </location>
</feature>
<dbReference type="EMBL" id="JAEACU010000008">
    <property type="protein sequence ID" value="KAH7520288.1"/>
    <property type="molecule type" value="Genomic_DNA"/>
</dbReference>
<evidence type="ECO:0000256" key="1">
    <source>
        <dbReference type="SAM" id="Phobius"/>
    </source>
</evidence>
<keyword evidence="1" id="KW-1133">Transmembrane helix</keyword>
<sequence length="141" mass="16440">MCLLIPKTIAYSCLLLYFLTYFYIIYKSALWELDSDYYLHVSGIGDDIFLEMCSACIKLEEYQIAKFKRCQGHGRSCLKKHMALKLVLVQADTLKCRLINLEEMHHMNHMMFEHIAVVSLHTSDIVTAEASWLLNCTMNMF</sequence>
<keyword evidence="1" id="KW-0812">Transmembrane</keyword>
<gene>
    <name evidence="2" type="ORF">FEM48_Zijuj08G0128000</name>
</gene>
<reference evidence="2" key="1">
    <citation type="journal article" date="2021" name="Front. Plant Sci.">
        <title>Chromosome-Scale Genome Assembly for Chinese Sour Jujube and Insights Into Its Genome Evolution and Domestication Signature.</title>
        <authorList>
            <person name="Shen L.-Y."/>
            <person name="Luo H."/>
            <person name="Wang X.-L."/>
            <person name="Wang X.-M."/>
            <person name="Qiu X.-J."/>
            <person name="Liu H."/>
            <person name="Zhou S.-S."/>
            <person name="Jia K.-H."/>
            <person name="Nie S."/>
            <person name="Bao Y.-T."/>
            <person name="Zhang R.-G."/>
            <person name="Yun Q.-Z."/>
            <person name="Chai Y.-H."/>
            <person name="Lu J.-Y."/>
            <person name="Li Y."/>
            <person name="Zhao S.-W."/>
            <person name="Mao J.-F."/>
            <person name="Jia S.-G."/>
            <person name="Mao Y.-M."/>
        </authorList>
    </citation>
    <scope>NUCLEOTIDE SEQUENCE</scope>
    <source>
        <strain evidence="2">AT0</strain>
        <tissue evidence="2">Leaf</tissue>
    </source>
</reference>
<proteinExistence type="predicted"/>
<protein>
    <submittedName>
        <fullName evidence="2">Uncharacterized protein</fullName>
    </submittedName>
</protein>
<accession>A0A978UZ72</accession>
<organism evidence="2 3">
    <name type="scientific">Ziziphus jujuba var. spinosa</name>
    <dbReference type="NCBI Taxonomy" id="714518"/>
    <lineage>
        <taxon>Eukaryota</taxon>
        <taxon>Viridiplantae</taxon>
        <taxon>Streptophyta</taxon>
        <taxon>Embryophyta</taxon>
        <taxon>Tracheophyta</taxon>
        <taxon>Spermatophyta</taxon>
        <taxon>Magnoliopsida</taxon>
        <taxon>eudicotyledons</taxon>
        <taxon>Gunneridae</taxon>
        <taxon>Pentapetalae</taxon>
        <taxon>rosids</taxon>
        <taxon>fabids</taxon>
        <taxon>Rosales</taxon>
        <taxon>Rhamnaceae</taxon>
        <taxon>Paliureae</taxon>
        <taxon>Ziziphus</taxon>
    </lineage>
</organism>
<dbReference type="Proteomes" id="UP000813462">
    <property type="component" value="Unassembled WGS sequence"/>
</dbReference>